<dbReference type="STRING" id="80966.ENSAPOP00000001429"/>
<reference evidence="3" key="1">
    <citation type="submission" date="2025-08" db="UniProtKB">
        <authorList>
            <consortium name="Ensembl"/>
        </authorList>
    </citation>
    <scope>IDENTIFICATION</scope>
</reference>
<dbReference type="Proteomes" id="UP000257200">
    <property type="component" value="Unplaced"/>
</dbReference>
<dbReference type="Gene3D" id="1.10.1520.10">
    <property type="entry name" value="Ribonuclease III domain"/>
    <property type="match status" value="2"/>
</dbReference>
<reference evidence="3" key="2">
    <citation type="submission" date="2025-09" db="UniProtKB">
        <authorList>
            <consortium name="Ensembl"/>
        </authorList>
    </citation>
    <scope>IDENTIFICATION</scope>
</reference>
<feature type="domain" description="RNase III" evidence="2">
    <location>
        <begin position="415"/>
        <end position="541"/>
    </location>
</feature>
<dbReference type="PANTHER" id="PTHR11207:SF0">
    <property type="entry name" value="RIBONUCLEASE 3"/>
    <property type="match status" value="1"/>
</dbReference>
<dbReference type="Pfam" id="PF00636">
    <property type="entry name" value="Ribonuclease_3"/>
    <property type="match status" value="1"/>
</dbReference>
<proteinExistence type="predicted"/>
<organism evidence="3 4">
    <name type="scientific">Acanthochromis polyacanthus</name>
    <name type="common">spiny chromis</name>
    <dbReference type="NCBI Taxonomy" id="80966"/>
    <lineage>
        <taxon>Eukaryota</taxon>
        <taxon>Metazoa</taxon>
        <taxon>Chordata</taxon>
        <taxon>Craniata</taxon>
        <taxon>Vertebrata</taxon>
        <taxon>Euteleostomi</taxon>
        <taxon>Actinopterygii</taxon>
        <taxon>Neopterygii</taxon>
        <taxon>Teleostei</taxon>
        <taxon>Neoteleostei</taxon>
        <taxon>Acanthomorphata</taxon>
        <taxon>Ovalentaria</taxon>
        <taxon>Pomacentridae</taxon>
        <taxon>Acanthochromis</taxon>
    </lineage>
</organism>
<dbReference type="SMART" id="SM00535">
    <property type="entry name" value="RIBOc"/>
    <property type="match status" value="2"/>
</dbReference>
<dbReference type="GO" id="GO:0005634">
    <property type="term" value="C:nucleus"/>
    <property type="evidence" value="ECO:0007669"/>
    <property type="project" value="TreeGrafter"/>
</dbReference>
<dbReference type="InterPro" id="IPR036389">
    <property type="entry name" value="RNase_III_sf"/>
</dbReference>
<dbReference type="SUPFAM" id="SSF69065">
    <property type="entry name" value="RNase III domain-like"/>
    <property type="match status" value="2"/>
</dbReference>
<name>A0A3Q1EDS1_9TELE</name>
<dbReference type="PANTHER" id="PTHR11207">
    <property type="entry name" value="RIBONUCLEASE III"/>
    <property type="match status" value="1"/>
</dbReference>
<dbReference type="InterPro" id="IPR000999">
    <property type="entry name" value="RNase_III_dom"/>
</dbReference>
<dbReference type="PROSITE" id="PS00517">
    <property type="entry name" value="RNASE_3_1"/>
    <property type="match status" value="2"/>
</dbReference>
<feature type="domain" description="RNase III" evidence="2">
    <location>
        <begin position="184"/>
        <end position="364"/>
    </location>
</feature>
<dbReference type="AlphaFoldDB" id="A0A3Q1EDS1"/>
<dbReference type="GO" id="GO:0006396">
    <property type="term" value="P:RNA processing"/>
    <property type="evidence" value="ECO:0007669"/>
    <property type="project" value="InterPro"/>
</dbReference>
<dbReference type="InParanoid" id="A0A3Q1EDS1"/>
<evidence type="ECO:0000256" key="1">
    <source>
        <dbReference type="ARBA" id="ARBA00022884"/>
    </source>
</evidence>
<evidence type="ECO:0000313" key="3">
    <source>
        <dbReference type="Ensembl" id="ENSAPOP00000001429.1"/>
    </source>
</evidence>
<dbReference type="PROSITE" id="PS50142">
    <property type="entry name" value="RNASE_3_2"/>
    <property type="match status" value="2"/>
</dbReference>
<dbReference type="GO" id="GO:0004525">
    <property type="term" value="F:ribonuclease III activity"/>
    <property type="evidence" value="ECO:0007669"/>
    <property type="project" value="InterPro"/>
</dbReference>
<evidence type="ECO:0000313" key="4">
    <source>
        <dbReference type="Proteomes" id="UP000257200"/>
    </source>
</evidence>
<dbReference type="GO" id="GO:0003725">
    <property type="term" value="F:double-stranded RNA binding"/>
    <property type="evidence" value="ECO:0007669"/>
    <property type="project" value="TreeGrafter"/>
</dbReference>
<dbReference type="GeneTree" id="ENSGT00730000111052"/>
<accession>A0A3Q1EDS1</accession>
<dbReference type="CDD" id="cd00593">
    <property type="entry name" value="RIBOc"/>
    <property type="match status" value="2"/>
</dbReference>
<dbReference type="Ensembl" id="ENSAPOT00000015174.1">
    <property type="protein sequence ID" value="ENSAPOP00000001429.1"/>
    <property type="gene ID" value="ENSAPOG00000002761.1"/>
</dbReference>
<protein>
    <submittedName>
        <fullName evidence="3">Ribonuclease 3-like</fullName>
    </submittedName>
</protein>
<keyword evidence="1" id="KW-0694">RNA-binding</keyword>
<dbReference type="GO" id="GO:0010468">
    <property type="term" value="P:regulation of gene expression"/>
    <property type="evidence" value="ECO:0007669"/>
    <property type="project" value="TreeGrafter"/>
</dbReference>
<evidence type="ECO:0000259" key="2">
    <source>
        <dbReference type="PROSITE" id="PS50142"/>
    </source>
</evidence>
<dbReference type="FunFam" id="1.10.1520.10:FF:000003">
    <property type="entry name" value="Drosha ribonuclease III"/>
    <property type="match status" value="1"/>
</dbReference>
<sequence length="598" mass="67966">MEVPPGSGVVVLMGRQVPQLLVDATEASASAFRHPTPPPPPSPPFPTALLTRCSASISRNRQSCHLPCCCCCCPQLYCLSVMPRRFQIIACASPCVWRAGVGGVRFLRTGSCPCRLCSSRSIIDWLVVWQEALQKIRQKNTMRREVTVELSSQGFWKTGIRSDVCQHAMMLPVLTHHIRYHQCLMHLDKLIGYVFKERCLLQLAMTHPSHHLNFGMNPDHARNSLSNCGIRQPKYGDRKVHHMYMRKKGINTLINIMSRLGQDDPSPSRINHNERLEFLGDAVVEFLTSVHLYYLFPSLEEGGLATYRTAIVQNQHLAMLAKKLELDRFMLYAHGPDLCRESDLRHAMANCFEALIGAVYLEGGLEEARLLFGRLLFNSEDLREVWLNYPPHPLQVQEPQTDRQLIETSPVLQKLTSFEDSIGVLFTHVRLLARAFTLRTVGFNHLTLGHNQRMEFLGDSIMQLVATEYLFIHFPDHHEGHLTLLRSSLVNNRTQAKVAEELGMQDFAITNDKTKRPVALRTKTLADLLECTSCSSLVDFQKCKTDRQAIFADPHSTSLLVRLGRMCSLRRQHKVFFRMINEAKSRLVCSRGNSLLTF</sequence>
<keyword evidence="4" id="KW-1185">Reference proteome</keyword>
<dbReference type="Pfam" id="PF14622">
    <property type="entry name" value="Ribonucleas_3_3"/>
    <property type="match status" value="1"/>
</dbReference>
<dbReference type="FunFam" id="1.10.1520.10:FF:000002">
    <property type="entry name" value="Drosha ribonuclease III"/>
    <property type="match status" value="1"/>
</dbReference>